<gene>
    <name evidence="1" type="ORF">RFI_03102</name>
</gene>
<evidence type="ECO:0000313" key="2">
    <source>
        <dbReference type="Proteomes" id="UP000023152"/>
    </source>
</evidence>
<dbReference type="EMBL" id="ASPP01002961">
    <property type="protein sequence ID" value="ETO33992.1"/>
    <property type="molecule type" value="Genomic_DNA"/>
</dbReference>
<evidence type="ECO:0000313" key="1">
    <source>
        <dbReference type="EMBL" id="ETO33992.1"/>
    </source>
</evidence>
<proteinExistence type="predicted"/>
<dbReference type="AlphaFoldDB" id="X6P8L6"/>
<accession>X6P8L6</accession>
<comment type="caution">
    <text evidence="1">The sequence shown here is derived from an EMBL/GenBank/DDBJ whole genome shotgun (WGS) entry which is preliminary data.</text>
</comment>
<protein>
    <submittedName>
        <fullName evidence="1">Uncharacterized protein</fullName>
    </submittedName>
</protein>
<keyword evidence="2" id="KW-1185">Reference proteome</keyword>
<organism evidence="1 2">
    <name type="scientific">Reticulomyxa filosa</name>
    <dbReference type="NCBI Taxonomy" id="46433"/>
    <lineage>
        <taxon>Eukaryota</taxon>
        <taxon>Sar</taxon>
        <taxon>Rhizaria</taxon>
        <taxon>Retaria</taxon>
        <taxon>Foraminifera</taxon>
        <taxon>Monothalamids</taxon>
        <taxon>Reticulomyxidae</taxon>
        <taxon>Reticulomyxa</taxon>
    </lineage>
</organism>
<reference evidence="1 2" key="1">
    <citation type="journal article" date="2013" name="Curr. Biol.">
        <title>The Genome of the Foraminiferan Reticulomyxa filosa.</title>
        <authorList>
            <person name="Glockner G."/>
            <person name="Hulsmann N."/>
            <person name="Schleicher M."/>
            <person name="Noegel A.A."/>
            <person name="Eichinger L."/>
            <person name="Gallinger C."/>
            <person name="Pawlowski J."/>
            <person name="Sierra R."/>
            <person name="Euteneuer U."/>
            <person name="Pillet L."/>
            <person name="Moustafa A."/>
            <person name="Platzer M."/>
            <person name="Groth M."/>
            <person name="Szafranski K."/>
            <person name="Schliwa M."/>
        </authorList>
    </citation>
    <scope>NUCLEOTIDE SEQUENCE [LARGE SCALE GENOMIC DNA]</scope>
</reference>
<name>X6P8L6_RETFI</name>
<sequence>MSQGLNSFVKKIWKYLSKHVNKDDVINVIGKNNTHNNGIFVFFLKIIFCLKKFLIYNNFLIEMILSLIQEIVLHNYHLVANKKNKDNNNLQSIYNITIHKKEICLTSITLQIIKFGVIEKIINDQYNNSNYKIIFT</sequence>
<dbReference type="Proteomes" id="UP000023152">
    <property type="component" value="Unassembled WGS sequence"/>
</dbReference>